<dbReference type="PANTHER" id="PTHR43643:SF3">
    <property type="entry name" value="HISTIDINOL-PHOSPHATE AMINOTRANSFERASE"/>
    <property type="match status" value="1"/>
</dbReference>
<dbReference type="SUPFAM" id="SSF53383">
    <property type="entry name" value="PLP-dependent transferases"/>
    <property type="match status" value="1"/>
</dbReference>
<dbReference type="InterPro" id="IPR050106">
    <property type="entry name" value="HistidinolP_aminotransfase"/>
</dbReference>
<evidence type="ECO:0000256" key="5">
    <source>
        <dbReference type="ARBA" id="ARBA00029440"/>
    </source>
</evidence>
<evidence type="ECO:0000259" key="6">
    <source>
        <dbReference type="Pfam" id="PF00155"/>
    </source>
</evidence>
<dbReference type="Gene3D" id="3.40.640.10">
    <property type="entry name" value="Type I PLP-dependent aspartate aminotransferase-like (Major domain)"/>
    <property type="match status" value="1"/>
</dbReference>
<evidence type="ECO:0000256" key="3">
    <source>
        <dbReference type="ARBA" id="ARBA00022679"/>
    </source>
</evidence>
<protein>
    <submittedName>
        <fullName evidence="7">Histidinol-phosphate aminotransferase</fullName>
        <ecNumber evidence="7">2.6.1.9</ecNumber>
    </submittedName>
</protein>
<comment type="similarity">
    <text evidence="1">Belongs to the class-II pyridoxal-phosphate-dependent aminotransferase family. Histidinol-phosphate aminotransferase subfamily.</text>
</comment>
<keyword evidence="3 7" id="KW-0808">Transferase</keyword>
<comment type="caution">
    <text evidence="7">The sequence shown here is derived from an EMBL/GenBank/DDBJ whole genome shotgun (WGS) entry which is preliminary data.</text>
</comment>
<dbReference type="CDD" id="cd00609">
    <property type="entry name" value="AAT_like"/>
    <property type="match status" value="1"/>
</dbReference>
<organism evidence="7 8">
    <name type="scientific">Candidatus Hodgkinia cicadicola</name>
    <dbReference type="NCBI Taxonomy" id="573658"/>
    <lineage>
        <taxon>Bacteria</taxon>
        <taxon>Pseudomonadati</taxon>
        <taxon>Pseudomonadota</taxon>
        <taxon>Alphaproteobacteria</taxon>
        <taxon>Hyphomicrobiales</taxon>
        <taxon>Candidatus Hodgkinia</taxon>
    </lineage>
</organism>
<comment type="pathway">
    <text evidence="5">Amino-acid biosynthesis.</text>
</comment>
<evidence type="ECO:0000313" key="8">
    <source>
        <dbReference type="Proteomes" id="UP000229529"/>
    </source>
</evidence>
<dbReference type="PANTHER" id="PTHR43643">
    <property type="entry name" value="HISTIDINOL-PHOSPHATE AMINOTRANSFERASE 2"/>
    <property type="match status" value="1"/>
</dbReference>
<feature type="domain" description="Aminotransferase class I/classII large" evidence="6">
    <location>
        <begin position="74"/>
        <end position="388"/>
    </location>
</feature>
<dbReference type="Gene3D" id="3.90.1150.10">
    <property type="entry name" value="Aspartate Aminotransferase, domain 1"/>
    <property type="match status" value="1"/>
</dbReference>
<dbReference type="Pfam" id="PF00155">
    <property type="entry name" value="Aminotran_1_2"/>
    <property type="match status" value="1"/>
</dbReference>
<keyword evidence="8" id="KW-1185">Reference proteome</keyword>
<proteinExistence type="inferred from homology"/>
<name>A0ABX4MJV2_9HYPH</name>
<keyword evidence="2 7" id="KW-0032">Aminotransferase</keyword>
<dbReference type="InterPro" id="IPR015424">
    <property type="entry name" value="PyrdxlP-dep_Trfase"/>
</dbReference>
<evidence type="ECO:0000256" key="4">
    <source>
        <dbReference type="ARBA" id="ARBA00022898"/>
    </source>
</evidence>
<dbReference type="GO" id="GO:0004400">
    <property type="term" value="F:histidinol-phosphate transaminase activity"/>
    <property type="evidence" value="ECO:0007669"/>
    <property type="project" value="UniProtKB-EC"/>
</dbReference>
<dbReference type="InterPro" id="IPR015421">
    <property type="entry name" value="PyrdxlP-dep_Trfase_major"/>
</dbReference>
<evidence type="ECO:0000313" key="7">
    <source>
        <dbReference type="EMBL" id="PIM96164.1"/>
    </source>
</evidence>
<evidence type="ECO:0000256" key="2">
    <source>
        <dbReference type="ARBA" id="ARBA00022576"/>
    </source>
</evidence>
<dbReference type="Proteomes" id="UP000229529">
    <property type="component" value="Unassembled WGS sequence"/>
</dbReference>
<dbReference type="EC" id="2.6.1.9" evidence="7"/>
<dbReference type="InterPro" id="IPR004839">
    <property type="entry name" value="Aminotransferase_I/II_large"/>
</dbReference>
<sequence>MFQSYYVQYSRIQQPPVRISLCPYRYLLSLPSPSNLPFLLIYKQQEVMVLNFITKYQPGLQRSLVNSQKLVTYKLSSNENPLGTSKLTRIGLQIGYDKLERYPNNVPTKLINSIANIYNLNSKRIILGNGSDEFLNLLCLVCLKPEDEVIISEHGFLLYRTQVLAARSIPVIIKDSDNKLNINNIIRAINSKTKIVFITIPTNPTGLFLTIRETNQLANLLNTVNIILILDMAYSEYVGDDRYSIESFTNAIIIKTLSKIYGLASLRLGWMYGNKKITTLIEKVKSPFNINRMAGIGGIIALGDKQQCKLSKSFNGFWLIKVISSLRKAGFVVAKSYTNFVLIKFIKKLPIQLIETYISTCGLNIRSISEYKLFNSIRISIGLPDANIMLINQLKKMRKQRFVLVTHKTDESLKQFWKTIE</sequence>
<accession>A0ABX4MJV2</accession>
<evidence type="ECO:0000256" key="1">
    <source>
        <dbReference type="ARBA" id="ARBA00007970"/>
    </source>
</evidence>
<dbReference type="EMBL" id="NXGS01000125">
    <property type="protein sequence ID" value="PIM96164.1"/>
    <property type="molecule type" value="Genomic_DNA"/>
</dbReference>
<keyword evidence="4" id="KW-0663">Pyridoxal phosphate</keyword>
<gene>
    <name evidence="7" type="primary">hisC</name>
    <name evidence="7" type="ORF">alecur_189</name>
</gene>
<dbReference type="InterPro" id="IPR015422">
    <property type="entry name" value="PyrdxlP-dep_Trfase_small"/>
</dbReference>
<reference evidence="7" key="1">
    <citation type="submission" date="2017-09" db="EMBL/GenBank/DDBJ databases">
        <authorList>
            <person name="Campbell M.A."/>
            <person name="Lukasik P."/>
            <person name="Simon C."/>
            <person name="McCutcheon J.P."/>
        </authorList>
    </citation>
    <scope>NUCLEOTIDE SEQUENCE [LARGE SCALE GENOMIC DNA]</scope>
    <source>
        <strain evidence="7">ALECUR</strain>
    </source>
</reference>